<feature type="transmembrane region" description="Helical" evidence="11">
    <location>
        <begin position="515"/>
        <end position="540"/>
    </location>
</feature>
<keyword evidence="6" id="KW-0029">Amino-acid transport</keyword>
<evidence type="ECO:0000256" key="10">
    <source>
        <dbReference type="ARBA" id="ARBA00045588"/>
    </source>
</evidence>
<feature type="transmembrane region" description="Helical" evidence="11">
    <location>
        <begin position="72"/>
        <end position="93"/>
    </location>
</feature>
<reference evidence="13" key="2">
    <citation type="submission" date="2021-01" db="UniProtKB">
        <authorList>
            <consortium name="EnsemblPlants"/>
        </authorList>
    </citation>
    <scope>IDENTIFICATION</scope>
</reference>
<protein>
    <recommendedName>
        <fullName evidence="12">Amino acid transporter transmembrane domain-containing protein</fullName>
    </recommendedName>
</protein>
<dbReference type="GO" id="GO:0012505">
    <property type="term" value="C:endomembrane system"/>
    <property type="evidence" value="ECO:0007669"/>
    <property type="project" value="UniProtKB-SubCell"/>
</dbReference>
<feature type="domain" description="Amino acid transporter transmembrane" evidence="12">
    <location>
        <begin position="69"/>
        <end position="334"/>
    </location>
</feature>
<evidence type="ECO:0000259" key="12">
    <source>
        <dbReference type="Pfam" id="PF01490"/>
    </source>
</evidence>
<proteinExistence type="inferred from homology"/>
<keyword evidence="14" id="KW-1185">Reference proteome</keyword>
<keyword evidence="5" id="KW-0769">Symport</keyword>
<keyword evidence="7 11" id="KW-1133">Transmembrane helix</keyword>
<dbReference type="AlphaFoldDB" id="A0A7N2RE10"/>
<organism evidence="13 14">
    <name type="scientific">Quercus lobata</name>
    <name type="common">Valley oak</name>
    <dbReference type="NCBI Taxonomy" id="97700"/>
    <lineage>
        <taxon>Eukaryota</taxon>
        <taxon>Viridiplantae</taxon>
        <taxon>Streptophyta</taxon>
        <taxon>Embryophyta</taxon>
        <taxon>Tracheophyta</taxon>
        <taxon>Spermatophyta</taxon>
        <taxon>Magnoliopsida</taxon>
        <taxon>eudicotyledons</taxon>
        <taxon>Gunneridae</taxon>
        <taxon>Pentapetalae</taxon>
        <taxon>rosids</taxon>
        <taxon>fabids</taxon>
        <taxon>Fagales</taxon>
        <taxon>Fagaceae</taxon>
        <taxon>Quercus</taxon>
    </lineage>
</organism>
<dbReference type="Proteomes" id="UP000594261">
    <property type="component" value="Chromosome 11"/>
</dbReference>
<feature type="transmembrane region" description="Helical" evidence="11">
    <location>
        <begin position="194"/>
        <end position="213"/>
    </location>
</feature>
<feature type="transmembrane region" description="Helical" evidence="11">
    <location>
        <begin position="458"/>
        <end position="478"/>
    </location>
</feature>
<comment type="similarity">
    <text evidence="2">Belongs to the amino acid/polyamine transporter 2 family. Amino acid/auxin permease (AAAP) (TC 2.A.18.1) subfamily.</text>
</comment>
<dbReference type="OMA" id="CEFPLAI"/>
<dbReference type="InterPro" id="IPR013057">
    <property type="entry name" value="AA_transpt_TM"/>
</dbReference>
<comment type="function">
    <text evidence="10">Carrier protein involved in proton-driven auxin influx. Mediates the formation of auxin gradient from developing leaves (site of auxin biosynthesis) to tips by contributing to the loading of auxin in vascular tissues and facilitating acropetal (base to tip) auxin transport within inner tissues of the root apex, and basipetal (tip to base) auxin transport within outer tissues of the root apex. May be involved in lateral roots and nodules formation.</text>
</comment>
<reference evidence="13 14" key="1">
    <citation type="journal article" date="2016" name="G3 (Bethesda)">
        <title>First Draft Assembly and Annotation of the Genome of a California Endemic Oak Quercus lobata Nee (Fagaceae).</title>
        <authorList>
            <person name="Sork V.L."/>
            <person name="Fitz-Gibbon S.T."/>
            <person name="Puiu D."/>
            <person name="Crepeau M."/>
            <person name="Gugger P.F."/>
            <person name="Sherman R."/>
            <person name="Stevens K."/>
            <person name="Langley C.H."/>
            <person name="Pellegrini M."/>
            <person name="Salzberg S.L."/>
        </authorList>
    </citation>
    <scope>NUCLEOTIDE SEQUENCE [LARGE SCALE GENOMIC DNA]</scope>
    <source>
        <strain evidence="13 14">cv. SW786</strain>
    </source>
</reference>
<keyword evidence="4 11" id="KW-0812">Transmembrane</keyword>
<feature type="transmembrane region" description="Helical" evidence="11">
    <location>
        <begin position="484"/>
        <end position="503"/>
    </location>
</feature>
<feature type="domain" description="Amino acid transporter transmembrane" evidence="12">
    <location>
        <begin position="428"/>
        <end position="535"/>
    </location>
</feature>
<dbReference type="GO" id="GO:0009734">
    <property type="term" value="P:auxin-activated signaling pathway"/>
    <property type="evidence" value="ECO:0007669"/>
    <property type="project" value="UniProtKB-KW"/>
</dbReference>
<feature type="transmembrane region" description="Helical" evidence="11">
    <location>
        <begin position="268"/>
        <end position="289"/>
    </location>
</feature>
<dbReference type="PANTHER" id="PTHR48017">
    <property type="entry name" value="OS05G0424000 PROTEIN-RELATED"/>
    <property type="match status" value="1"/>
</dbReference>
<evidence type="ECO:0000256" key="2">
    <source>
        <dbReference type="ARBA" id="ARBA00005590"/>
    </source>
</evidence>
<evidence type="ECO:0000256" key="7">
    <source>
        <dbReference type="ARBA" id="ARBA00022989"/>
    </source>
</evidence>
<dbReference type="GO" id="GO:0006865">
    <property type="term" value="P:amino acid transport"/>
    <property type="evidence" value="ECO:0007669"/>
    <property type="project" value="UniProtKB-KW"/>
</dbReference>
<dbReference type="EMBL" id="LRBV02000011">
    <property type="status" value="NOT_ANNOTATED_CDS"/>
    <property type="molecule type" value="Genomic_DNA"/>
</dbReference>
<dbReference type="Gramene" id="QL11p053522:mrna">
    <property type="protein sequence ID" value="QL11p053522:mrna"/>
    <property type="gene ID" value="QL11p053522"/>
</dbReference>
<evidence type="ECO:0000256" key="3">
    <source>
        <dbReference type="ARBA" id="ARBA00022448"/>
    </source>
</evidence>
<keyword evidence="8 11" id="KW-0472">Membrane</keyword>
<evidence type="ECO:0000256" key="9">
    <source>
        <dbReference type="ARBA" id="ARBA00023294"/>
    </source>
</evidence>
<feature type="transmembrane region" description="Helical" evidence="11">
    <location>
        <begin position="219"/>
        <end position="240"/>
    </location>
</feature>
<feature type="transmembrane region" description="Helical" evidence="11">
    <location>
        <begin position="301"/>
        <end position="331"/>
    </location>
</feature>
<dbReference type="EnsemblPlants" id="QL11p053522:mrna">
    <property type="protein sequence ID" value="QL11p053522:mrna"/>
    <property type="gene ID" value="QL11p053522"/>
</dbReference>
<evidence type="ECO:0000256" key="6">
    <source>
        <dbReference type="ARBA" id="ARBA00022970"/>
    </source>
</evidence>
<keyword evidence="3" id="KW-0813">Transport</keyword>
<accession>A0A7N2RE10</accession>
<evidence type="ECO:0000313" key="14">
    <source>
        <dbReference type="Proteomes" id="UP000594261"/>
    </source>
</evidence>
<evidence type="ECO:0000313" key="13">
    <source>
        <dbReference type="EnsemblPlants" id="QL11p053522:mrna"/>
    </source>
</evidence>
<keyword evidence="9" id="KW-0927">Auxin signaling pathway</keyword>
<comment type="subcellular location">
    <subcellularLocation>
        <location evidence="1">Endomembrane system</location>
        <topology evidence="1">Multi-pass membrane protein</topology>
    </subcellularLocation>
</comment>
<dbReference type="GO" id="GO:0015293">
    <property type="term" value="F:symporter activity"/>
    <property type="evidence" value="ECO:0007669"/>
    <property type="project" value="UniProtKB-KW"/>
</dbReference>
<evidence type="ECO:0000256" key="8">
    <source>
        <dbReference type="ARBA" id="ARBA00023136"/>
    </source>
</evidence>
<feature type="transmembrane region" description="Helical" evidence="11">
    <location>
        <begin position="99"/>
        <end position="121"/>
    </location>
</feature>
<name>A0A7N2RE10_QUELO</name>
<evidence type="ECO:0000256" key="11">
    <source>
        <dbReference type="SAM" id="Phobius"/>
    </source>
</evidence>
<evidence type="ECO:0000256" key="1">
    <source>
        <dbReference type="ARBA" id="ARBA00004127"/>
    </source>
</evidence>
<evidence type="ECO:0000256" key="4">
    <source>
        <dbReference type="ARBA" id="ARBA00022692"/>
    </source>
</evidence>
<dbReference type="Pfam" id="PF01490">
    <property type="entry name" value="Aa_trans"/>
    <property type="match status" value="2"/>
</dbReference>
<dbReference type="InParanoid" id="A0A7N2RE10"/>
<sequence length="551" mass="60640">MAEMLEPNYRKIMPLPASRSNTKTLGEPMQMIIIIDSEPSKDVTTSASLQGYQHNPQEAWLPITESRNGNTFFAVFHLLCSGIGLPALLLPVAFATLGWAWGIICLSLAFAWQLNTIFILVRLHESVSGIRYSRYMHLALASFGPKLGKLLTQFPLLYNSGSTCIILIITGGKTLDLIFKTLCDRDAMCHAKSLTNTEWFLVFTCLAILIAQLPNLNSIAWVSLIGAITVVLYSTLIWALSITKDRPIGISYGQSDKLKSNVEKFSDVLNALGIIALTFKGHNVILAIQGTLPSSPKQTSYMSMCIGVTISYIVIAMCQYPLAIGGFWAYGNKALRLDLHRAFSLLNSGPLNVSGRLLFIGVLGWVSDTWRSLIGDTCHSLIGPLESSLTRTRLLESSLTRARLLESSLTRARLLESSLTRARLLESSLTLYAMVVFDNLEVGYTSKKNQPCPKWVRTFLRIFCGGLAFFLSVTFPFLGSLAPLVGGATLPLTFAYPCFMWIAMKKPRPNGLVWFINMGLGCLGIVLTVLIVIAAAWTLADKGLKANFYKP</sequence>
<evidence type="ECO:0000256" key="5">
    <source>
        <dbReference type="ARBA" id="ARBA00022847"/>
    </source>
</evidence>